<dbReference type="EMBL" id="LYDR01000040">
    <property type="protein sequence ID" value="ODA34447.1"/>
    <property type="molecule type" value="Genomic_DNA"/>
</dbReference>
<keyword evidence="2" id="KW-1185">Reference proteome</keyword>
<sequence length="294" mass="33038">MSFENHADHRFSHLSGEPEMTCRQLQSVLNQLLDPREMTWWGPEDLWDEARFEVGQTHLLDGRKDAARFVEHASAHQTVVDVTPWLSHPLAKQLSNWITPTENHQPSVELSSPLGLLRRMSVALSGPETAPGPLDRLKWQGATTLAHFWGPLEKVAAVNIQTAIAPEVLASKPQLIVWTISTLQQVITLEVATGLPPRAWCEAVGPMGSLVVDGFLDPSLAAKPRFWVHDARGIPRAEEFSPVSEVELFAQDLRLAQHDSALREHWKTRIQRTSQWLEILEKSATESTLGRFLR</sequence>
<reference evidence="1 2" key="1">
    <citation type="submission" date="2016-05" db="EMBL/GenBank/DDBJ databases">
        <title>Genomic and physiological characterization of Planctopirus sp. isolated from fresh water lake.</title>
        <authorList>
            <person name="Subhash Y."/>
            <person name="Ramana C."/>
        </authorList>
    </citation>
    <scope>NUCLEOTIDE SEQUENCE [LARGE SCALE GENOMIC DNA]</scope>
    <source>
        <strain evidence="1 2">JC280</strain>
    </source>
</reference>
<evidence type="ECO:0000313" key="1">
    <source>
        <dbReference type="EMBL" id="ODA34447.1"/>
    </source>
</evidence>
<proteinExistence type="predicted"/>
<dbReference type="Proteomes" id="UP000094828">
    <property type="component" value="Unassembled WGS sequence"/>
</dbReference>
<comment type="caution">
    <text evidence="1">The sequence shown here is derived from an EMBL/GenBank/DDBJ whole genome shotgun (WGS) entry which is preliminary data.</text>
</comment>
<dbReference type="STRING" id="1841610.A6X21_17485"/>
<dbReference type="AlphaFoldDB" id="A0A1C3EMH7"/>
<protein>
    <submittedName>
        <fullName evidence="1">Uncharacterized protein</fullName>
    </submittedName>
</protein>
<accession>A0A1C3EMH7</accession>
<gene>
    <name evidence="1" type="ORF">A6X21_17485</name>
</gene>
<organism evidence="1 2">
    <name type="scientific">Planctopirus hydrillae</name>
    <dbReference type="NCBI Taxonomy" id="1841610"/>
    <lineage>
        <taxon>Bacteria</taxon>
        <taxon>Pseudomonadati</taxon>
        <taxon>Planctomycetota</taxon>
        <taxon>Planctomycetia</taxon>
        <taxon>Planctomycetales</taxon>
        <taxon>Planctomycetaceae</taxon>
        <taxon>Planctopirus</taxon>
    </lineage>
</organism>
<name>A0A1C3EMH7_9PLAN</name>
<evidence type="ECO:0000313" key="2">
    <source>
        <dbReference type="Proteomes" id="UP000094828"/>
    </source>
</evidence>